<name>A0A5A8CS62_CAFRO</name>
<sequence>MNAGAGAFGMEGVLEGNRRLGEAIEDLKEKHDRRRQIEQAEDEAASRAAAAAAAAAPKKEAAIDFSGAAAAMAASSGEADGEPEDDAADAADAAQARDDAHDDDEDDELARIRAARLAALRRRKEAASRAGGECRVITQDEFLPQVTGTKRVVCTFTHVEFKERCLVVMKHMRNAAQLLPSTRFVELDAAKAPFFVEKLNVRVIPTTLFFIDGKTETRMFGFEGLETVAGGEDFTLKSLLRRLNKEGMVDRDEFMAALARIGATDDSDEEGDEDDAADAFTDE</sequence>
<comment type="caution">
    <text evidence="2">The sequence shown here is derived from an EMBL/GenBank/DDBJ whole genome shotgun (WGS) entry which is preliminary data.</text>
</comment>
<feature type="compositionally biased region" description="Basic and acidic residues" evidence="1">
    <location>
        <begin position="29"/>
        <end position="38"/>
    </location>
</feature>
<feature type="region of interest" description="Disordered" evidence="1">
    <location>
        <begin position="262"/>
        <end position="283"/>
    </location>
</feature>
<gene>
    <name evidence="2" type="ORF">FNF29_02182</name>
</gene>
<evidence type="ECO:0008006" key="4">
    <source>
        <dbReference type="Google" id="ProtNLM"/>
    </source>
</evidence>
<dbReference type="AlphaFoldDB" id="A0A5A8CS62"/>
<dbReference type="PANTHER" id="PTHR21148">
    <property type="entry name" value="THIOREDOXIN DOMAIN-CONTAINING PROTEIN 9"/>
    <property type="match status" value="1"/>
</dbReference>
<feature type="region of interest" description="Disordered" evidence="1">
    <location>
        <begin position="29"/>
        <end position="53"/>
    </location>
</feature>
<dbReference type="Gene3D" id="3.40.30.10">
    <property type="entry name" value="Glutaredoxin"/>
    <property type="match status" value="1"/>
</dbReference>
<dbReference type="InterPro" id="IPR036249">
    <property type="entry name" value="Thioredoxin-like_sf"/>
</dbReference>
<protein>
    <recommendedName>
        <fullName evidence="4">Thioredoxin domain-containing protein</fullName>
    </recommendedName>
</protein>
<dbReference type="Proteomes" id="UP000323011">
    <property type="component" value="Unassembled WGS sequence"/>
</dbReference>
<organism evidence="2 3">
    <name type="scientific">Cafeteria roenbergensis</name>
    <name type="common">Marine flagellate</name>
    <dbReference type="NCBI Taxonomy" id="33653"/>
    <lineage>
        <taxon>Eukaryota</taxon>
        <taxon>Sar</taxon>
        <taxon>Stramenopiles</taxon>
        <taxon>Bigyra</taxon>
        <taxon>Opalozoa</taxon>
        <taxon>Bicosoecida</taxon>
        <taxon>Cafeteriaceae</taxon>
        <taxon>Cafeteria</taxon>
    </lineage>
</organism>
<evidence type="ECO:0000313" key="3">
    <source>
        <dbReference type="Proteomes" id="UP000323011"/>
    </source>
</evidence>
<dbReference type="OMA" id="FEGCATE"/>
<feature type="region of interest" description="Disordered" evidence="1">
    <location>
        <begin position="74"/>
        <end position="107"/>
    </location>
</feature>
<feature type="compositionally biased region" description="Acidic residues" evidence="1">
    <location>
        <begin position="79"/>
        <end position="89"/>
    </location>
</feature>
<evidence type="ECO:0000313" key="2">
    <source>
        <dbReference type="EMBL" id="KAA0154651.1"/>
    </source>
</evidence>
<evidence type="ECO:0000256" key="1">
    <source>
        <dbReference type="SAM" id="MobiDB-lite"/>
    </source>
</evidence>
<keyword evidence="3" id="KW-1185">Reference proteome</keyword>
<feature type="compositionally biased region" description="Acidic residues" evidence="1">
    <location>
        <begin position="265"/>
        <end position="283"/>
    </location>
</feature>
<dbReference type="EMBL" id="VLTN01000010">
    <property type="protein sequence ID" value="KAA0154651.1"/>
    <property type="molecule type" value="Genomic_DNA"/>
</dbReference>
<accession>A0A5A8CS62</accession>
<dbReference type="SUPFAM" id="SSF52833">
    <property type="entry name" value="Thioredoxin-like"/>
    <property type="match status" value="1"/>
</dbReference>
<reference evidence="2 3" key="1">
    <citation type="submission" date="2019-07" db="EMBL/GenBank/DDBJ databases">
        <title>Genomes of Cafeteria roenbergensis.</title>
        <authorList>
            <person name="Fischer M.G."/>
            <person name="Hackl T."/>
            <person name="Roman M."/>
        </authorList>
    </citation>
    <scope>NUCLEOTIDE SEQUENCE [LARGE SCALE GENOMIC DNA]</scope>
    <source>
        <strain evidence="2 3">BVI</strain>
    </source>
</reference>
<proteinExistence type="predicted"/>